<dbReference type="EMBL" id="LBSM01000020">
    <property type="protein sequence ID" value="KKQ17252.1"/>
    <property type="molecule type" value="Genomic_DNA"/>
</dbReference>
<dbReference type="PANTHER" id="PTHR46401">
    <property type="entry name" value="GLYCOSYLTRANSFERASE WBBK-RELATED"/>
    <property type="match status" value="1"/>
</dbReference>
<evidence type="ECO:0000313" key="4">
    <source>
        <dbReference type="EMBL" id="KKQ17252.1"/>
    </source>
</evidence>
<dbReference type="Pfam" id="PF13439">
    <property type="entry name" value="Glyco_transf_4"/>
    <property type="match status" value="1"/>
</dbReference>
<dbReference type="Pfam" id="PF00534">
    <property type="entry name" value="Glycos_transf_1"/>
    <property type="match status" value="1"/>
</dbReference>
<gene>
    <name evidence="4" type="ORF">US31_C0020G0007</name>
</gene>
<dbReference type="GO" id="GO:0009103">
    <property type="term" value="P:lipopolysaccharide biosynthetic process"/>
    <property type="evidence" value="ECO:0007669"/>
    <property type="project" value="TreeGrafter"/>
</dbReference>
<dbReference type="InterPro" id="IPR028098">
    <property type="entry name" value="Glyco_trans_4-like_N"/>
</dbReference>
<reference evidence="4 5" key="1">
    <citation type="journal article" date="2015" name="Nature">
        <title>rRNA introns, odd ribosomes, and small enigmatic genomes across a large radiation of phyla.</title>
        <authorList>
            <person name="Brown C.T."/>
            <person name="Hug L.A."/>
            <person name="Thomas B.C."/>
            <person name="Sharon I."/>
            <person name="Castelle C.J."/>
            <person name="Singh A."/>
            <person name="Wilkins M.J."/>
            <person name="Williams K.H."/>
            <person name="Banfield J.F."/>
        </authorList>
    </citation>
    <scope>NUCLEOTIDE SEQUENCE [LARGE SCALE GENOMIC DNA]</scope>
</reference>
<dbReference type="InterPro" id="IPR001296">
    <property type="entry name" value="Glyco_trans_1"/>
</dbReference>
<dbReference type="AlphaFoldDB" id="A0A0G0FHD8"/>
<dbReference type="FunFam" id="3.40.50.2000:FF:000119">
    <property type="entry name" value="Glycosyl transferase group 1"/>
    <property type="match status" value="1"/>
</dbReference>
<organism evidence="4 5">
    <name type="scientific">Berkelbacteria bacterium GW2011_GWA1_36_9</name>
    <dbReference type="NCBI Taxonomy" id="1618331"/>
    <lineage>
        <taxon>Bacteria</taxon>
        <taxon>Candidatus Berkelbacteria</taxon>
    </lineage>
</organism>
<dbReference type="SUPFAM" id="SSF53756">
    <property type="entry name" value="UDP-Glycosyltransferase/glycogen phosphorylase"/>
    <property type="match status" value="1"/>
</dbReference>
<dbReference type="PANTHER" id="PTHR46401:SF2">
    <property type="entry name" value="GLYCOSYLTRANSFERASE WBBK-RELATED"/>
    <property type="match status" value="1"/>
</dbReference>
<dbReference type="GO" id="GO:0016757">
    <property type="term" value="F:glycosyltransferase activity"/>
    <property type="evidence" value="ECO:0007669"/>
    <property type="project" value="InterPro"/>
</dbReference>
<evidence type="ECO:0000256" key="1">
    <source>
        <dbReference type="ARBA" id="ARBA00022679"/>
    </source>
</evidence>
<dbReference type="Proteomes" id="UP000034508">
    <property type="component" value="Unassembled WGS sequence"/>
</dbReference>
<dbReference type="CDD" id="cd03809">
    <property type="entry name" value="GT4_MtfB-like"/>
    <property type="match status" value="1"/>
</dbReference>
<protein>
    <submittedName>
        <fullName evidence="4">Glycosyl transferase group 1</fullName>
    </submittedName>
</protein>
<accession>A0A0G0FHD8</accession>
<evidence type="ECO:0000313" key="5">
    <source>
        <dbReference type="Proteomes" id="UP000034508"/>
    </source>
</evidence>
<keyword evidence="1 4" id="KW-0808">Transferase</keyword>
<feature type="domain" description="Glycosyltransferase subfamily 4-like N-terminal" evidence="3">
    <location>
        <begin position="16"/>
        <end position="182"/>
    </location>
</feature>
<dbReference type="Gene3D" id="3.40.50.2000">
    <property type="entry name" value="Glycogen Phosphorylase B"/>
    <property type="match status" value="2"/>
</dbReference>
<evidence type="ECO:0000259" key="2">
    <source>
        <dbReference type="Pfam" id="PF00534"/>
    </source>
</evidence>
<proteinExistence type="predicted"/>
<comment type="caution">
    <text evidence="4">The sequence shown here is derived from an EMBL/GenBank/DDBJ whole genome shotgun (WGS) entry which is preliminary data.</text>
</comment>
<name>A0A0G0FHD8_9BACT</name>
<evidence type="ECO:0000259" key="3">
    <source>
        <dbReference type="Pfam" id="PF13439"/>
    </source>
</evidence>
<sequence length="387" mass="44543">MNIGIDANCLIFEKAGVGKYTQNIVKNLIKIDRKNHYFLYFSFLRYRKKREKIIKDFLKPKTKNVTYKILPIPTSWYEFLTTTKFPITRLINDKIDVYFAPYVSGIPKNGFPKTVATVHDLVFLRFPEHRGKKLTNYYLKRHIIATSNAQKIIAPSVATKNDLQEFLKIESEKIQVIPEAADSRFRKIKNDAFSDRVISRYFDPKLKYILSVGTLEPRKNLTRLVTAYSLLPHILKREYKLVLVGAKGWNNSELYRAIKNLNLEDNVIFLGFVSDEDLPYIYNRANIFVYPALYEGFGLPPLEAMASGVPVIVSANSSLPEVVGNAAILLDVKNEEEIAQAIKEVILKEKLRQKLVKRGFEQAKKFSWATAAKETLKVLEEVGKRRD</sequence>
<feature type="domain" description="Glycosyl transferase family 1" evidence="2">
    <location>
        <begin position="203"/>
        <end position="360"/>
    </location>
</feature>